<dbReference type="PROSITE" id="PS50878">
    <property type="entry name" value="RT_POL"/>
    <property type="match status" value="1"/>
</dbReference>
<dbReference type="InterPro" id="IPR000477">
    <property type="entry name" value="RT_dom"/>
</dbReference>
<feature type="domain" description="Core-binding (CB)" evidence="7">
    <location>
        <begin position="530"/>
        <end position="613"/>
    </location>
</feature>
<evidence type="ECO:0000256" key="1">
    <source>
        <dbReference type="ARBA" id="ARBA00010879"/>
    </source>
</evidence>
<accession>A0A803J3I0</accession>
<feature type="compositionally biased region" description="Polar residues" evidence="5">
    <location>
        <begin position="407"/>
        <end position="416"/>
    </location>
</feature>
<dbReference type="Gene3D" id="1.10.443.10">
    <property type="entry name" value="Intergrase catalytic core"/>
    <property type="match status" value="1"/>
</dbReference>
<keyword evidence="4" id="KW-0233">DNA recombination</keyword>
<dbReference type="InterPro" id="IPR013762">
    <property type="entry name" value="Integrase-like_cat_sf"/>
</dbReference>
<evidence type="ECO:0000256" key="2">
    <source>
        <dbReference type="ARBA" id="ARBA00012180"/>
    </source>
</evidence>
<dbReference type="Ensembl" id="ENSXETT00000119575">
    <property type="protein sequence ID" value="ENSXETP00000102374"/>
    <property type="gene ID" value="ENSXETG00000043926"/>
</dbReference>
<organism evidence="8">
    <name type="scientific">Xenopus tropicalis</name>
    <name type="common">Western clawed frog</name>
    <name type="synonym">Silurana tropicalis</name>
    <dbReference type="NCBI Taxonomy" id="8364"/>
    <lineage>
        <taxon>Eukaryota</taxon>
        <taxon>Metazoa</taxon>
        <taxon>Chordata</taxon>
        <taxon>Craniata</taxon>
        <taxon>Vertebrata</taxon>
        <taxon>Euteleostomi</taxon>
        <taxon>Amphibia</taxon>
        <taxon>Batrachia</taxon>
        <taxon>Anura</taxon>
        <taxon>Pipoidea</taxon>
        <taxon>Pipidae</taxon>
        <taxon>Xenopodinae</taxon>
        <taxon>Xenopus</taxon>
        <taxon>Silurana</taxon>
    </lineage>
</organism>
<dbReference type="InterPro" id="IPR043128">
    <property type="entry name" value="Rev_trsase/Diguanyl_cyclase"/>
</dbReference>
<dbReference type="SUPFAM" id="SSF56349">
    <property type="entry name" value="DNA breaking-rejoining enzymes"/>
    <property type="match status" value="1"/>
</dbReference>
<proteinExistence type="inferred from homology"/>
<dbReference type="PANTHER" id="PTHR33066:SF2">
    <property type="entry name" value="FILAGGRIN-2-LIKE"/>
    <property type="match status" value="1"/>
</dbReference>
<evidence type="ECO:0000256" key="4">
    <source>
        <dbReference type="ARBA" id="ARBA00023172"/>
    </source>
</evidence>
<dbReference type="Gene3D" id="3.30.70.270">
    <property type="match status" value="1"/>
</dbReference>
<dbReference type="InterPro" id="IPR044068">
    <property type="entry name" value="CB"/>
</dbReference>
<dbReference type="CDD" id="cd03714">
    <property type="entry name" value="RT_DIRS1"/>
    <property type="match status" value="1"/>
</dbReference>
<feature type="domain" description="Reverse transcriptase" evidence="6">
    <location>
        <begin position="1"/>
        <end position="157"/>
    </location>
</feature>
<dbReference type="EC" id="3.1.26.4" evidence="2"/>
<sequence>MRPILDLRRLNDYLKIQSFKMETIQTIRAAIRLGDWLCTIDLKDAYLQVPVATEHQRFLRFSIDYQHLQFTCLPFGLATSPRTFSKVLVVVIAKLREEGLEIYQYLDDLLLVAREKDTLERHRDIAAATLERFGWVLNREKSNLQPTQRLVYLGAQIDTDIEMISLPLTRIFKVTEMSSAMIRFGQVSARQFMRYLSTLTSTIGLVKWARWQIRPIQLDVSDPVGSSDKELESEDSFACEPEAESAVVVNTCQPQEGFSFTGARICGTLHRCLRSGLGSSCRELLSPGRMGQGSVSSTIQYTRVEGSKLCTEDFPEQIDFSPCQDSLRHCGSCHIHQETKRNQESCYDGGADSYYDICTGPSNGHYSPSCAGHVESPGRSTQQEEDQQWGMESPSPGFQLGHHQVGPPNNRSYGDNTESEGAEVLLQVSLSPGSGYRCLSPGLDGLVGVCVSPLPDDLQSVAEDLLHSDGGLGNSTKLTAPAMVSTVEEDGPGRANFPADQGGSVVPREPVASESFRVESDGLEAERRRLAQQGCSQAVINTLLKSRKLNTSQRYYATWDVFRDWATKEVIDPWNTTTPEILEFLQRGLDRGLSLSTLRVQLSALSAILERRLIEEPLISRFFKAAVRIVPPVRSLSPLWDLPLVLKALTGKPFEPLDQASLWDVTLKTILLVALTSARRACELQALSARAPYTVFKGDSVVLRPILQFLPKVVSPLHINEPIILPAFVPNMNAQEGAAWKSLDVHYCLQIYLQKTENVRKTDRLFVIPAGPRKGQPAKTATLRRWIVMAIQKAYKEQGEPVPQGIRAHSTRGIASSWAAEAGAQPEAICRAATWATSNTFIRHYKLDIRSTASCFSSPGSGWS</sequence>
<dbReference type="GeneTree" id="ENSGT01130000278482"/>
<dbReference type="Gene3D" id="1.10.150.130">
    <property type="match status" value="1"/>
</dbReference>
<evidence type="ECO:0000259" key="7">
    <source>
        <dbReference type="PROSITE" id="PS51900"/>
    </source>
</evidence>
<dbReference type="PANTHER" id="PTHR33066">
    <property type="entry name" value="INTEGRASE_SAM-LIKE_N DOMAIN-CONTAINING PROTEIN"/>
    <property type="match status" value="1"/>
</dbReference>
<evidence type="ECO:0000256" key="5">
    <source>
        <dbReference type="SAM" id="MobiDB-lite"/>
    </source>
</evidence>
<dbReference type="GO" id="GO:0003677">
    <property type="term" value="F:DNA binding"/>
    <property type="evidence" value="ECO:0007669"/>
    <property type="project" value="UniProtKB-KW"/>
</dbReference>
<dbReference type="PROSITE" id="PS51900">
    <property type="entry name" value="CB"/>
    <property type="match status" value="1"/>
</dbReference>
<evidence type="ECO:0000256" key="3">
    <source>
        <dbReference type="ARBA" id="ARBA00023125"/>
    </source>
</evidence>
<dbReference type="Pfam" id="PF00078">
    <property type="entry name" value="RVT_1"/>
    <property type="match status" value="1"/>
</dbReference>
<dbReference type="InterPro" id="IPR043502">
    <property type="entry name" value="DNA/RNA_pol_sf"/>
</dbReference>
<protein>
    <recommendedName>
        <fullName evidence="2">ribonuclease H</fullName>
        <ecNumber evidence="2">3.1.26.4</ecNumber>
    </recommendedName>
</protein>
<name>A0A803J3I0_XENTR</name>
<reference evidence="8" key="1">
    <citation type="journal article" date="2010" name="Science">
        <title>The genome of the Western clawed frog Xenopus tropicalis.</title>
        <authorList>
            <person name="Hellsten U."/>
            <person name="Harland R.M."/>
            <person name="Gilchrist M.J."/>
            <person name="Hendrix D."/>
            <person name="Jurka J."/>
            <person name="Kapitonov V."/>
            <person name="Ovcharenko I."/>
            <person name="Putnam N.H."/>
            <person name="Shu S."/>
            <person name="Taher L."/>
            <person name="Blitz I.L."/>
            <person name="Blumberg B."/>
            <person name="Dichmann D.S."/>
            <person name="Dubchak I."/>
            <person name="Amaya E."/>
            <person name="Detter J.C."/>
            <person name="Fletcher R."/>
            <person name="Gerhard D.S."/>
            <person name="Goodstein D."/>
            <person name="Graves T."/>
            <person name="Grigoriev I.V."/>
            <person name="Grimwood J."/>
            <person name="Kawashima T."/>
            <person name="Lindquist E."/>
            <person name="Lucas S.M."/>
            <person name="Mead P.E."/>
            <person name="Mitros T."/>
            <person name="Ogino H."/>
            <person name="Ohta Y."/>
            <person name="Poliakov A.V."/>
            <person name="Pollet N."/>
            <person name="Robert J."/>
            <person name="Salamov A."/>
            <person name="Sater A.K."/>
            <person name="Schmutz J."/>
            <person name="Terry A."/>
            <person name="Vize P.D."/>
            <person name="Warren W.C."/>
            <person name="Wells D."/>
            <person name="Wills A."/>
            <person name="Wilson R.K."/>
            <person name="Zimmerman L.B."/>
            <person name="Zorn A.M."/>
            <person name="Grainger R."/>
            <person name="Grammer T."/>
            <person name="Khokha M.K."/>
            <person name="Richardson P.M."/>
            <person name="Rokhsar D.S."/>
        </authorList>
    </citation>
    <scope>NUCLEOTIDE SEQUENCE [LARGE SCALE GENOMIC DNA]</scope>
    <source>
        <strain evidence="8">Nigerian</strain>
    </source>
</reference>
<dbReference type="GO" id="GO:0015074">
    <property type="term" value="P:DNA integration"/>
    <property type="evidence" value="ECO:0007669"/>
    <property type="project" value="InterPro"/>
</dbReference>
<dbReference type="InParanoid" id="A0A803J3I0"/>
<dbReference type="Gene3D" id="3.10.10.10">
    <property type="entry name" value="HIV Type 1 Reverse Transcriptase, subunit A, domain 1"/>
    <property type="match status" value="1"/>
</dbReference>
<evidence type="ECO:0000313" key="8">
    <source>
        <dbReference type="Ensembl" id="ENSXETP00000102374"/>
    </source>
</evidence>
<feature type="region of interest" description="Disordered" evidence="5">
    <location>
        <begin position="369"/>
        <end position="417"/>
    </location>
</feature>
<keyword evidence="3" id="KW-0238">DNA-binding</keyword>
<comment type="similarity">
    <text evidence="1">Belongs to the beta type-B retroviral polymerase family. HERV class-II K(HML-2) pol subfamily.</text>
</comment>
<dbReference type="AlphaFoldDB" id="A0A803J3I0"/>
<dbReference type="InterPro" id="IPR010998">
    <property type="entry name" value="Integrase_recombinase_N"/>
</dbReference>
<reference evidence="8" key="2">
    <citation type="submission" date="2021-03" db="UniProtKB">
        <authorList>
            <consortium name="Ensembl"/>
        </authorList>
    </citation>
    <scope>IDENTIFICATION</scope>
</reference>
<evidence type="ECO:0000259" key="6">
    <source>
        <dbReference type="PROSITE" id="PS50878"/>
    </source>
</evidence>
<dbReference type="SUPFAM" id="SSF56672">
    <property type="entry name" value="DNA/RNA polymerases"/>
    <property type="match status" value="1"/>
</dbReference>
<dbReference type="GO" id="GO:0006310">
    <property type="term" value="P:DNA recombination"/>
    <property type="evidence" value="ECO:0007669"/>
    <property type="project" value="UniProtKB-KW"/>
</dbReference>
<dbReference type="InterPro" id="IPR011010">
    <property type="entry name" value="DNA_brk_join_enz"/>
</dbReference>
<dbReference type="GO" id="GO:0004523">
    <property type="term" value="F:RNA-DNA hybrid ribonuclease activity"/>
    <property type="evidence" value="ECO:0007669"/>
    <property type="project" value="UniProtKB-EC"/>
</dbReference>
<dbReference type="SUPFAM" id="SSF47823">
    <property type="entry name" value="lambda integrase-like, N-terminal domain"/>
    <property type="match status" value="1"/>
</dbReference>